<evidence type="ECO:0000256" key="4">
    <source>
        <dbReference type="ARBA" id="ARBA00023136"/>
    </source>
</evidence>
<keyword evidence="2 5" id="KW-0812">Transmembrane</keyword>
<protein>
    <recommendedName>
        <fullName evidence="8">Tic20 family protein</fullName>
    </recommendedName>
</protein>
<dbReference type="AlphaFoldDB" id="A0A327SL60"/>
<evidence type="ECO:0008006" key="8">
    <source>
        <dbReference type="Google" id="ProtNLM"/>
    </source>
</evidence>
<evidence type="ECO:0000256" key="2">
    <source>
        <dbReference type="ARBA" id="ARBA00022692"/>
    </source>
</evidence>
<keyword evidence="4 5" id="KW-0472">Membrane</keyword>
<evidence type="ECO:0000256" key="3">
    <source>
        <dbReference type="ARBA" id="ARBA00022989"/>
    </source>
</evidence>
<evidence type="ECO:0000256" key="1">
    <source>
        <dbReference type="ARBA" id="ARBA00004141"/>
    </source>
</evidence>
<comment type="caution">
    <text evidence="6">The sequence shown here is derived from an EMBL/GenBank/DDBJ whole genome shotgun (WGS) entry which is preliminary data.</text>
</comment>
<evidence type="ECO:0000313" key="6">
    <source>
        <dbReference type="EMBL" id="RAJ26467.1"/>
    </source>
</evidence>
<dbReference type="Proteomes" id="UP000248987">
    <property type="component" value="Unassembled WGS sequence"/>
</dbReference>
<comment type="subcellular location">
    <subcellularLocation>
        <location evidence="1">Membrane</location>
        <topology evidence="1">Multi-pass membrane protein</topology>
    </subcellularLocation>
</comment>
<name>A0A327SL60_9FLAO</name>
<feature type="transmembrane region" description="Helical" evidence="5">
    <location>
        <begin position="68"/>
        <end position="101"/>
    </location>
</feature>
<reference evidence="6 7" key="1">
    <citation type="submission" date="2018-06" db="EMBL/GenBank/DDBJ databases">
        <title>Genomic Encyclopedia of Archaeal and Bacterial Type Strains, Phase II (KMG-II): from individual species to whole genera.</title>
        <authorList>
            <person name="Goeker M."/>
        </authorList>
    </citation>
    <scope>NUCLEOTIDE SEQUENCE [LARGE SCALE GENOMIC DNA]</scope>
    <source>
        <strain evidence="6 7">DSM 12408</strain>
    </source>
</reference>
<dbReference type="Pfam" id="PF09685">
    <property type="entry name" value="MamF_MmsF"/>
    <property type="match status" value="1"/>
</dbReference>
<proteinExistence type="predicted"/>
<evidence type="ECO:0000313" key="7">
    <source>
        <dbReference type="Proteomes" id="UP000248987"/>
    </source>
</evidence>
<accession>A0A327SL60</accession>
<keyword evidence="7" id="KW-1185">Reference proteome</keyword>
<feature type="transmembrane region" description="Helical" evidence="5">
    <location>
        <begin position="20"/>
        <end position="47"/>
    </location>
</feature>
<keyword evidence="3 5" id="KW-1133">Transmembrane helix</keyword>
<evidence type="ECO:0000256" key="5">
    <source>
        <dbReference type="SAM" id="Phobius"/>
    </source>
</evidence>
<dbReference type="InterPro" id="IPR019109">
    <property type="entry name" value="MamF_MmsF"/>
</dbReference>
<sequence>MLSVIQVHQSNHIMREDRTLIVITHLSQLITLLTGFGSLILPLILWVTQKEKVYQMDSHGKNIINFQLSMIVYCIICVPLILLFGLGILGFIVLGIVSVVFPVINAIKASNGETPRYPLSFNFIS</sequence>
<organism evidence="6 7">
    <name type="scientific">Gelidibacter algens</name>
    <dbReference type="NCBI Taxonomy" id="49280"/>
    <lineage>
        <taxon>Bacteria</taxon>
        <taxon>Pseudomonadati</taxon>
        <taxon>Bacteroidota</taxon>
        <taxon>Flavobacteriia</taxon>
        <taxon>Flavobacteriales</taxon>
        <taxon>Flavobacteriaceae</taxon>
        <taxon>Gelidibacter</taxon>
    </lineage>
</organism>
<dbReference type="EMBL" id="QLLQ01000002">
    <property type="protein sequence ID" value="RAJ26467.1"/>
    <property type="molecule type" value="Genomic_DNA"/>
</dbReference>
<gene>
    <name evidence="6" type="ORF">LX77_00716</name>
</gene>